<dbReference type="Pfam" id="PF08239">
    <property type="entry name" value="SH3_3"/>
    <property type="match status" value="1"/>
</dbReference>
<dbReference type="Gene3D" id="2.30.30.40">
    <property type="entry name" value="SH3 Domains"/>
    <property type="match status" value="1"/>
</dbReference>
<dbReference type="RefSeq" id="WP_090623763.1">
    <property type="nucleotide sequence ID" value="NZ_FOFJ01000036.1"/>
</dbReference>
<name>A0A1H9MMS0_9GAMM</name>
<feature type="domain" description="SH3b" evidence="1">
    <location>
        <begin position="70"/>
        <end position="120"/>
    </location>
</feature>
<evidence type="ECO:0000313" key="2">
    <source>
        <dbReference type="EMBL" id="SER24992.1"/>
    </source>
</evidence>
<evidence type="ECO:0000259" key="1">
    <source>
        <dbReference type="Pfam" id="PF08239"/>
    </source>
</evidence>
<dbReference type="AlphaFoldDB" id="A0A1H9MMS0"/>
<gene>
    <name evidence="2" type="ORF">SAMN04244573_03195</name>
</gene>
<protein>
    <submittedName>
        <fullName evidence="2">SH3 domain-containing protein</fullName>
    </submittedName>
</protein>
<accession>A0A1H9MMS0</accession>
<dbReference type="EMBL" id="FOFJ01000036">
    <property type="protein sequence ID" value="SER24992.1"/>
    <property type="molecule type" value="Genomic_DNA"/>
</dbReference>
<organism evidence="2 3">
    <name type="scientific">Azotobacter beijerinckii</name>
    <dbReference type="NCBI Taxonomy" id="170623"/>
    <lineage>
        <taxon>Bacteria</taxon>
        <taxon>Pseudomonadati</taxon>
        <taxon>Pseudomonadota</taxon>
        <taxon>Gammaproteobacteria</taxon>
        <taxon>Pseudomonadales</taxon>
        <taxon>Pseudomonadaceae</taxon>
        <taxon>Azotobacter</taxon>
    </lineage>
</organism>
<proteinExistence type="predicted"/>
<dbReference type="Proteomes" id="UP000199267">
    <property type="component" value="Unassembled WGS sequence"/>
</dbReference>
<evidence type="ECO:0000313" key="3">
    <source>
        <dbReference type="Proteomes" id="UP000199267"/>
    </source>
</evidence>
<sequence length="125" mass="13020">MRIPVILMLVAATSLAMDAEARRRSGGGSKSYSSSRSYVAPAAATATGAAALGTAGTSFASGRRYVSVASLNVRSESSAAGQVLRTLKKGAVVYAYETESDWVRISPDDATPEWVIGSSLSRSKR</sequence>
<dbReference type="InterPro" id="IPR003646">
    <property type="entry name" value="SH3-like_bac-type"/>
</dbReference>
<reference evidence="2 3" key="1">
    <citation type="submission" date="2016-10" db="EMBL/GenBank/DDBJ databases">
        <authorList>
            <person name="de Groot N.N."/>
        </authorList>
    </citation>
    <scope>NUCLEOTIDE SEQUENCE [LARGE SCALE GENOMIC DNA]</scope>
    <source>
        <strain evidence="2 3">DSM 378</strain>
    </source>
</reference>